<name>I7LCF8_9LACO</name>
<dbReference type="EMBL" id="AYZO01000057">
    <property type="protein sequence ID" value="KRN09019.1"/>
    <property type="molecule type" value="Genomic_DNA"/>
</dbReference>
<dbReference type="Proteomes" id="UP000051521">
    <property type="component" value="Unassembled WGS sequence"/>
</dbReference>
<proteinExistence type="predicted"/>
<reference evidence="2 4" key="2">
    <citation type="journal article" date="2015" name="Genome Announc.">
        <title>Expanding the biotechnology potential of lactobacilli through comparative genomics of 213 strains and associated genera.</title>
        <authorList>
            <person name="Sun Z."/>
            <person name="Harris H.M."/>
            <person name="McCann A."/>
            <person name="Guo C."/>
            <person name="Argimon S."/>
            <person name="Zhang W."/>
            <person name="Yang X."/>
            <person name="Jeffery I.B."/>
            <person name="Cooney J.C."/>
            <person name="Kagawa T.F."/>
            <person name="Liu W."/>
            <person name="Song Y."/>
            <person name="Salvetti E."/>
            <person name="Wrobel A."/>
            <person name="Rasinkangas P."/>
            <person name="Parkhill J."/>
            <person name="Rea M.C."/>
            <person name="O'Sullivan O."/>
            <person name="Ritari J."/>
            <person name="Douillard F.P."/>
            <person name="Paul Ross R."/>
            <person name="Yang R."/>
            <person name="Briner A.E."/>
            <person name="Felis G.E."/>
            <person name="de Vos W.M."/>
            <person name="Barrangou R."/>
            <person name="Klaenhammer T.R."/>
            <person name="Caufield P.W."/>
            <person name="Cui Y."/>
            <person name="Zhang H."/>
            <person name="O'Toole P.W."/>
        </authorList>
    </citation>
    <scope>NUCLEOTIDE SEQUENCE [LARGE SCALE GENOMIC DNA]</scope>
    <source>
        <strain evidence="2 4">DSM 23908</strain>
    </source>
</reference>
<evidence type="ECO:0000313" key="1">
    <source>
        <dbReference type="EMBL" id="CCI86446.1"/>
    </source>
</evidence>
<dbReference type="STRING" id="1423751.FC38_GL001570"/>
<organism evidence="1 3">
    <name type="scientific">Lactobacillus gigeriorum DSM 23908 = CRBIP 24.85</name>
    <dbReference type="NCBI Taxonomy" id="1423751"/>
    <lineage>
        <taxon>Bacteria</taxon>
        <taxon>Bacillati</taxon>
        <taxon>Bacillota</taxon>
        <taxon>Bacilli</taxon>
        <taxon>Lactobacillales</taxon>
        <taxon>Lactobacillaceae</taxon>
        <taxon>Lactobacillus</taxon>
    </lineage>
</organism>
<dbReference type="Proteomes" id="UP000009326">
    <property type="component" value="Unassembled WGS sequence"/>
</dbReference>
<comment type="caution">
    <text evidence="1">The sequence shown here is derived from an EMBL/GenBank/DDBJ whole genome shotgun (WGS) entry which is preliminary data.</text>
</comment>
<sequence>MEAKDGSMGFDFEQIEPNLVRIKEKFDPKKENPIEIQRQGWQAILNHFKEYVEAESIK</sequence>
<evidence type="ECO:0000313" key="3">
    <source>
        <dbReference type="Proteomes" id="UP000009326"/>
    </source>
</evidence>
<accession>I7LCF8</accession>
<gene>
    <name evidence="1" type="ORF">BN52_07565</name>
    <name evidence="2" type="ORF">FC38_GL001570</name>
</gene>
<protein>
    <submittedName>
        <fullName evidence="1">Uncharacterized conserved protein</fullName>
    </submittedName>
</protein>
<evidence type="ECO:0000313" key="2">
    <source>
        <dbReference type="EMBL" id="KRN09019.1"/>
    </source>
</evidence>
<dbReference type="RefSeq" id="WP_008472385.1">
    <property type="nucleotide sequence ID" value="NZ_AYZO01000057.1"/>
</dbReference>
<keyword evidence="4" id="KW-1185">Reference proteome</keyword>
<dbReference type="PATRIC" id="fig|1423751.3.peg.1623"/>
<evidence type="ECO:0000313" key="4">
    <source>
        <dbReference type="Proteomes" id="UP000051521"/>
    </source>
</evidence>
<reference evidence="1 3" key="1">
    <citation type="submission" date="2012-06" db="EMBL/GenBank/DDBJ databases">
        <title>Draft genome sequence of Lactobacillus gigeriorum CRBIP 24.85T, isolated from chicken crop.</title>
        <authorList>
            <person name="Cousin S."/>
            <person name="Ma L."/>
            <person name="Creno S."/>
            <person name="Clermont D."/>
            <person name="Loux V."/>
            <person name="Bizet C."/>
            <person name="Bouchier C."/>
        </authorList>
    </citation>
    <scope>NUCLEOTIDE SEQUENCE [LARGE SCALE GENOMIC DNA]</scope>
    <source>
        <strain evidence="3">CRBIP 24.85T</strain>
        <strain evidence="1">Type strain: CRBIP 24.85</strain>
    </source>
</reference>
<dbReference type="AlphaFoldDB" id="I7LCF8"/>
<dbReference type="EMBL" id="CAKC01000021">
    <property type="protein sequence ID" value="CCI86446.1"/>
    <property type="molecule type" value="Genomic_DNA"/>
</dbReference>